<dbReference type="STRING" id="686832.A0A0C3C5G4"/>
<evidence type="ECO:0000256" key="1">
    <source>
        <dbReference type="ARBA" id="ARBA00022741"/>
    </source>
</evidence>
<protein>
    <recommendedName>
        <fullName evidence="3">Protein kinase domain-containing protein</fullName>
    </recommendedName>
</protein>
<dbReference type="SMART" id="SM00220">
    <property type="entry name" value="S_TKc"/>
    <property type="match status" value="1"/>
</dbReference>
<name>A0A0C3C5G4_HEBCY</name>
<evidence type="ECO:0000259" key="3">
    <source>
        <dbReference type="PROSITE" id="PS50011"/>
    </source>
</evidence>
<evidence type="ECO:0000256" key="2">
    <source>
        <dbReference type="ARBA" id="ARBA00022840"/>
    </source>
</evidence>
<dbReference type="GO" id="GO:0004674">
    <property type="term" value="F:protein serine/threonine kinase activity"/>
    <property type="evidence" value="ECO:0007669"/>
    <property type="project" value="TreeGrafter"/>
</dbReference>
<dbReference type="GO" id="GO:0005524">
    <property type="term" value="F:ATP binding"/>
    <property type="evidence" value="ECO:0007669"/>
    <property type="project" value="UniProtKB-KW"/>
</dbReference>
<keyword evidence="1" id="KW-0547">Nucleotide-binding</keyword>
<evidence type="ECO:0000313" key="4">
    <source>
        <dbReference type="EMBL" id="KIM38846.1"/>
    </source>
</evidence>
<dbReference type="InterPro" id="IPR000719">
    <property type="entry name" value="Prot_kinase_dom"/>
</dbReference>
<evidence type="ECO:0000313" key="5">
    <source>
        <dbReference type="Proteomes" id="UP000053424"/>
    </source>
</evidence>
<keyword evidence="5" id="KW-1185">Reference proteome</keyword>
<dbReference type="PANTHER" id="PTHR24346:SF30">
    <property type="entry name" value="MATERNAL EMBRYONIC LEUCINE ZIPPER KINASE"/>
    <property type="match status" value="1"/>
</dbReference>
<dbReference type="InterPro" id="IPR011009">
    <property type="entry name" value="Kinase-like_dom_sf"/>
</dbReference>
<dbReference type="PROSITE" id="PS50011">
    <property type="entry name" value="PROTEIN_KINASE_DOM"/>
    <property type="match status" value="1"/>
</dbReference>
<dbReference type="GO" id="GO:0035556">
    <property type="term" value="P:intracellular signal transduction"/>
    <property type="evidence" value="ECO:0007669"/>
    <property type="project" value="TreeGrafter"/>
</dbReference>
<dbReference type="AlphaFoldDB" id="A0A0C3C5G4"/>
<organism evidence="4 5">
    <name type="scientific">Hebeloma cylindrosporum</name>
    <dbReference type="NCBI Taxonomy" id="76867"/>
    <lineage>
        <taxon>Eukaryota</taxon>
        <taxon>Fungi</taxon>
        <taxon>Dikarya</taxon>
        <taxon>Basidiomycota</taxon>
        <taxon>Agaricomycotina</taxon>
        <taxon>Agaricomycetes</taxon>
        <taxon>Agaricomycetidae</taxon>
        <taxon>Agaricales</taxon>
        <taxon>Agaricineae</taxon>
        <taxon>Hymenogastraceae</taxon>
        <taxon>Hebeloma</taxon>
    </lineage>
</organism>
<gene>
    <name evidence="4" type="ORF">M413DRAFT_75436</name>
</gene>
<dbReference type="GO" id="GO:0005737">
    <property type="term" value="C:cytoplasm"/>
    <property type="evidence" value="ECO:0007669"/>
    <property type="project" value="TreeGrafter"/>
</dbReference>
<dbReference type="HOGENOM" id="CLU_044121_2_1_1"/>
<accession>A0A0C3C5G4</accession>
<proteinExistence type="predicted"/>
<reference evidence="5" key="2">
    <citation type="submission" date="2015-01" db="EMBL/GenBank/DDBJ databases">
        <title>Evolutionary Origins and Diversification of the Mycorrhizal Mutualists.</title>
        <authorList>
            <consortium name="DOE Joint Genome Institute"/>
            <consortium name="Mycorrhizal Genomics Consortium"/>
            <person name="Kohler A."/>
            <person name="Kuo A."/>
            <person name="Nagy L.G."/>
            <person name="Floudas D."/>
            <person name="Copeland A."/>
            <person name="Barry K.W."/>
            <person name="Cichocki N."/>
            <person name="Veneault-Fourrey C."/>
            <person name="LaButti K."/>
            <person name="Lindquist E.A."/>
            <person name="Lipzen A."/>
            <person name="Lundell T."/>
            <person name="Morin E."/>
            <person name="Murat C."/>
            <person name="Riley R."/>
            <person name="Ohm R."/>
            <person name="Sun H."/>
            <person name="Tunlid A."/>
            <person name="Henrissat B."/>
            <person name="Grigoriev I.V."/>
            <person name="Hibbett D.S."/>
            <person name="Martin F."/>
        </authorList>
    </citation>
    <scope>NUCLEOTIDE SEQUENCE [LARGE SCALE GENOMIC DNA]</scope>
    <source>
        <strain evidence="5">h7</strain>
    </source>
</reference>
<reference evidence="4 5" key="1">
    <citation type="submission" date="2014-04" db="EMBL/GenBank/DDBJ databases">
        <authorList>
            <consortium name="DOE Joint Genome Institute"/>
            <person name="Kuo A."/>
            <person name="Gay G."/>
            <person name="Dore J."/>
            <person name="Kohler A."/>
            <person name="Nagy L.G."/>
            <person name="Floudas D."/>
            <person name="Copeland A."/>
            <person name="Barry K.W."/>
            <person name="Cichocki N."/>
            <person name="Veneault-Fourrey C."/>
            <person name="LaButti K."/>
            <person name="Lindquist E.A."/>
            <person name="Lipzen A."/>
            <person name="Lundell T."/>
            <person name="Morin E."/>
            <person name="Murat C."/>
            <person name="Sun H."/>
            <person name="Tunlid A."/>
            <person name="Henrissat B."/>
            <person name="Grigoriev I.V."/>
            <person name="Hibbett D.S."/>
            <person name="Martin F."/>
            <person name="Nordberg H.P."/>
            <person name="Cantor M.N."/>
            <person name="Hua S.X."/>
        </authorList>
    </citation>
    <scope>NUCLEOTIDE SEQUENCE [LARGE SCALE GENOMIC DNA]</scope>
    <source>
        <strain evidence="5">h7</strain>
    </source>
</reference>
<dbReference type="SUPFAM" id="SSF56112">
    <property type="entry name" value="Protein kinase-like (PK-like)"/>
    <property type="match status" value="1"/>
</dbReference>
<dbReference type="EMBL" id="KN831788">
    <property type="protein sequence ID" value="KIM38846.1"/>
    <property type="molecule type" value="Genomic_DNA"/>
</dbReference>
<sequence length="369" mass="43032">MTATVATNLSLTEGGLGRGEIYWRHKYQWLHDRGYQLRPRYSPDWIPSWVSTTKNHRICEDVEDIQHSPICDAIHIPTGAQVAPLKSVGNLKLDQPREAEIMQYLSSDHLFLDPRNHCARLLEVLELPDYLAPGEQILVMPLLRPFNSPTFDTFGEAIDCFRQLFAGVQFLHEHHIAHRDLNMNNFIMEWQSMFPDGFHPQAIMRTKDATGTASYLTRTQKPTRYIIIHFGMSSRYDPEGVSPKEWSLIGGDKTVPEFLKGQPYHDPYKADIYYTGDLIRTEFMQGHPIITDIRGHKGFDFMKPLIDDMVQDGPAKRPNMNEVVQRFEEIVRGLSQWKLRSRPHRRMLFFSDKIRIPLHIVSHWKRKMR</sequence>
<dbReference type="Proteomes" id="UP000053424">
    <property type="component" value="Unassembled WGS sequence"/>
</dbReference>
<dbReference type="Gene3D" id="1.10.510.10">
    <property type="entry name" value="Transferase(Phosphotransferase) domain 1"/>
    <property type="match status" value="1"/>
</dbReference>
<dbReference type="PANTHER" id="PTHR24346">
    <property type="entry name" value="MAP/MICROTUBULE AFFINITY-REGULATING KINASE"/>
    <property type="match status" value="1"/>
</dbReference>
<feature type="domain" description="Protein kinase" evidence="3">
    <location>
        <begin position="56"/>
        <end position="331"/>
    </location>
</feature>
<keyword evidence="2" id="KW-0067">ATP-binding</keyword>
<dbReference type="OrthoDB" id="5987198at2759"/>